<keyword evidence="2" id="KW-1185">Reference proteome</keyword>
<gene>
    <name evidence="1" type="ORF">BC938DRAFT_474918</name>
</gene>
<organism evidence="1 2">
    <name type="scientific">Jimgerdemannia flammicorona</name>
    <dbReference type="NCBI Taxonomy" id="994334"/>
    <lineage>
        <taxon>Eukaryota</taxon>
        <taxon>Fungi</taxon>
        <taxon>Fungi incertae sedis</taxon>
        <taxon>Mucoromycota</taxon>
        <taxon>Mucoromycotina</taxon>
        <taxon>Endogonomycetes</taxon>
        <taxon>Endogonales</taxon>
        <taxon>Endogonaceae</taxon>
        <taxon>Jimgerdemannia</taxon>
    </lineage>
</organism>
<evidence type="ECO:0000313" key="2">
    <source>
        <dbReference type="Proteomes" id="UP000274822"/>
    </source>
</evidence>
<dbReference type="AlphaFoldDB" id="A0A433QZG0"/>
<protein>
    <submittedName>
        <fullName evidence="1">Uncharacterized protein</fullName>
    </submittedName>
</protein>
<comment type="caution">
    <text evidence="1">The sequence shown here is derived from an EMBL/GenBank/DDBJ whole genome shotgun (WGS) entry which is preliminary data.</text>
</comment>
<name>A0A433QZG0_9FUNG</name>
<dbReference type="Proteomes" id="UP000274822">
    <property type="component" value="Unassembled WGS sequence"/>
</dbReference>
<proteinExistence type="predicted"/>
<dbReference type="EMBL" id="RBNJ01000193">
    <property type="protein sequence ID" value="RUS35164.1"/>
    <property type="molecule type" value="Genomic_DNA"/>
</dbReference>
<accession>A0A433QZG0</accession>
<reference evidence="1 2" key="1">
    <citation type="journal article" date="2018" name="New Phytol.">
        <title>Phylogenomics of Endogonaceae and evolution of mycorrhizas within Mucoromycota.</title>
        <authorList>
            <person name="Chang Y."/>
            <person name="Desiro A."/>
            <person name="Na H."/>
            <person name="Sandor L."/>
            <person name="Lipzen A."/>
            <person name="Clum A."/>
            <person name="Barry K."/>
            <person name="Grigoriev I.V."/>
            <person name="Martin F.M."/>
            <person name="Stajich J.E."/>
            <person name="Smith M.E."/>
            <person name="Bonito G."/>
            <person name="Spatafora J.W."/>
        </authorList>
    </citation>
    <scope>NUCLEOTIDE SEQUENCE [LARGE SCALE GENOMIC DNA]</scope>
    <source>
        <strain evidence="1 2">AD002</strain>
    </source>
</reference>
<sequence length="75" mass="7999">MNKFGYAPSAIPLTAAMTGLRASFLLLRPPNPVGGMTSWGQPWVAWALLRSMPAQKARSPAPVICGYCVGVVRDP</sequence>
<evidence type="ECO:0000313" key="1">
    <source>
        <dbReference type="EMBL" id="RUS35164.1"/>
    </source>
</evidence>